<feature type="transmembrane region" description="Helical" evidence="1">
    <location>
        <begin position="12"/>
        <end position="32"/>
    </location>
</feature>
<keyword evidence="1" id="KW-0812">Transmembrane</keyword>
<sequence length="62" mass="7057">MTASSTAWFEKISLYFIVFLGFLKLMPLLIVYRLCVYRRGAGAEGSIFTPIVLIFIADCIFE</sequence>
<proteinExistence type="predicted"/>
<name>A0ABX4WAK8_VIBDI</name>
<protein>
    <submittedName>
        <fullName evidence="2">Uncharacterized protein</fullName>
    </submittedName>
</protein>
<dbReference type="EMBL" id="POSM01000020">
    <property type="protein sequence ID" value="PNI00006.1"/>
    <property type="molecule type" value="Genomic_DNA"/>
</dbReference>
<keyword evidence="3" id="KW-1185">Reference proteome</keyword>
<comment type="caution">
    <text evidence="2">The sequence shown here is derived from an EMBL/GenBank/DDBJ whole genome shotgun (WGS) entry which is preliminary data.</text>
</comment>
<accession>A0ABX4WAK8</accession>
<organism evidence="2 3">
    <name type="scientific">Vibrio diazotrophicus</name>
    <dbReference type="NCBI Taxonomy" id="685"/>
    <lineage>
        <taxon>Bacteria</taxon>
        <taxon>Pseudomonadati</taxon>
        <taxon>Pseudomonadota</taxon>
        <taxon>Gammaproteobacteria</taxon>
        <taxon>Vibrionales</taxon>
        <taxon>Vibrionaceae</taxon>
        <taxon>Vibrio</taxon>
    </lineage>
</organism>
<evidence type="ECO:0000313" key="3">
    <source>
        <dbReference type="Proteomes" id="UP000236547"/>
    </source>
</evidence>
<keyword evidence="1" id="KW-1133">Transmembrane helix</keyword>
<keyword evidence="1" id="KW-0472">Membrane</keyword>
<evidence type="ECO:0000256" key="1">
    <source>
        <dbReference type="SAM" id="Phobius"/>
    </source>
</evidence>
<dbReference type="RefSeq" id="WP_102968897.1">
    <property type="nucleotide sequence ID" value="NZ_POSM01000020.1"/>
</dbReference>
<gene>
    <name evidence="2" type="ORF">C1O25_14035</name>
</gene>
<dbReference type="Proteomes" id="UP000236547">
    <property type="component" value="Unassembled WGS sequence"/>
</dbReference>
<reference evidence="2 3" key="1">
    <citation type="submission" date="2018-01" db="EMBL/GenBank/DDBJ databases">
        <title>Draft genome sequences of six Vibrio diazotrophicus strains isolated from deep-sea sediments of the Baltic Sea.</title>
        <authorList>
            <person name="Castillo D."/>
            <person name="Vandieken V."/>
            <person name="Chiang O."/>
            <person name="Middelboe M."/>
        </authorList>
    </citation>
    <scope>NUCLEOTIDE SEQUENCE [LARGE SCALE GENOMIC DNA]</scope>
    <source>
        <strain evidence="2 3">65.10M</strain>
    </source>
</reference>
<evidence type="ECO:0000313" key="2">
    <source>
        <dbReference type="EMBL" id="PNI00006.1"/>
    </source>
</evidence>